<comment type="similarity">
    <text evidence="1">Belongs to the short-chain dehydrogenases/reductases (SDR) family.</text>
</comment>
<dbReference type="Proteomes" id="UP001365846">
    <property type="component" value="Unassembled WGS sequence"/>
</dbReference>
<dbReference type="SMART" id="SM00822">
    <property type="entry name" value="PKS_KR"/>
    <property type="match status" value="1"/>
</dbReference>
<keyword evidence="4" id="KW-1185">Reference proteome</keyword>
<reference evidence="3 4" key="1">
    <citation type="submission" date="2024-03" db="EMBL/GenBank/DDBJ databases">
        <title>Novel species of the genus Variovorax.</title>
        <authorList>
            <person name="Liu Q."/>
            <person name="Xin Y.-H."/>
        </authorList>
    </citation>
    <scope>NUCLEOTIDE SEQUENCE [LARGE SCALE GENOMIC DNA]</scope>
    <source>
        <strain evidence="3 4">KACC 18899</strain>
    </source>
</reference>
<protein>
    <submittedName>
        <fullName evidence="3">SDR family oxidoreductase</fullName>
    </submittedName>
</protein>
<feature type="domain" description="Ketoreductase" evidence="2">
    <location>
        <begin position="48"/>
        <end position="261"/>
    </location>
</feature>
<dbReference type="InterPro" id="IPR002347">
    <property type="entry name" value="SDR_fam"/>
</dbReference>
<dbReference type="PANTHER" id="PTHR42879">
    <property type="entry name" value="3-OXOACYL-(ACYL-CARRIER-PROTEIN) REDUCTASE"/>
    <property type="match status" value="1"/>
</dbReference>
<dbReference type="RefSeq" id="WP_340360773.1">
    <property type="nucleotide sequence ID" value="NZ_JBBKZU010000021.1"/>
</dbReference>
<proteinExistence type="inferred from homology"/>
<sequence length="290" mass="30725">MPSLTPWRRLALGSLNFPPRRNACSGSSTRANLIQLKERFMKLGLEGKVALITGGARDVGREIAVGLANEGAAVVVNYNGSKAAAQAVVSEIRERGGKALAIGCDISKMDAVKAMVAQTVAEFGRLNILVNNAGLVIRKRFADTTPEEWQRQIDVCLYGTLNCTHAALPHLEESKGEGRIITIVGDSSRVGESGLALGAAARAANVALMKSIARETRAGLTANTLALGLIETAHDPEFIKANREKLTKLYPLRRLGQPKDVAPMAVLLASVEGGWITGQVISISGGFSMV</sequence>
<dbReference type="Pfam" id="PF13561">
    <property type="entry name" value="adh_short_C2"/>
    <property type="match status" value="1"/>
</dbReference>
<dbReference type="Gene3D" id="3.40.50.720">
    <property type="entry name" value="NAD(P)-binding Rossmann-like Domain"/>
    <property type="match status" value="1"/>
</dbReference>
<dbReference type="InterPro" id="IPR050259">
    <property type="entry name" value="SDR"/>
</dbReference>
<dbReference type="InterPro" id="IPR036291">
    <property type="entry name" value="NAD(P)-bd_dom_sf"/>
</dbReference>
<evidence type="ECO:0000256" key="1">
    <source>
        <dbReference type="ARBA" id="ARBA00006484"/>
    </source>
</evidence>
<evidence type="ECO:0000313" key="3">
    <source>
        <dbReference type="EMBL" id="MEJ8815570.1"/>
    </source>
</evidence>
<accession>A0ABU8VRC1</accession>
<name>A0ABU8VRC1_9BURK</name>
<dbReference type="PRINTS" id="PR00081">
    <property type="entry name" value="GDHRDH"/>
</dbReference>
<evidence type="ECO:0000313" key="4">
    <source>
        <dbReference type="Proteomes" id="UP001365846"/>
    </source>
</evidence>
<comment type="caution">
    <text evidence="3">The sequence shown here is derived from an EMBL/GenBank/DDBJ whole genome shotgun (WGS) entry which is preliminary data.</text>
</comment>
<dbReference type="EMBL" id="JBBKZU010000021">
    <property type="protein sequence ID" value="MEJ8815570.1"/>
    <property type="molecule type" value="Genomic_DNA"/>
</dbReference>
<gene>
    <name evidence="3" type="ORF">WKW77_31215</name>
</gene>
<dbReference type="InterPro" id="IPR057326">
    <property type="entry name" value="KR_dom"/>
</dbReference>
<evidence type="ECO:0000259" key="2">
    <source>
        <dbReference type="SMART" id="SM00822"/>
    </source>
</evidence>
<dbReference type="PANTHER" id="PTHR42879:SF2">
    <property type="entry name" value="3-OXOACYL-[ACYL-CARRIER-PROTEIN] REDUCTASE FABG"/>
    <property type="match status" value="1"/>
</dbReference>
<organism evidence="3 4">
    <name type="scientific">Variovorax ureilyticus</name>
    <dbReference type="NCBI Taxonomy" id="1836198"/>
    <lineage>
        <taxon>Bacteria</taxon>
        <taxon>Pseudomonadati</taxon>
        <taxon>Pseudomonadota</taxon>
        <taxon>Betaproteobacteria</taxon>
        <taxon>Burkholderiales</taxon>
        <taxon>Comamonadaceae</taxon>
        <taxon>Variovorax</taxon>
    </lineage>
</organism>
<dbReference type="SUPFAM" id="SSF51735">
    <property type="entry name" value="NAD(P)-binding Rossmann-fold domains"/>
    <property type="match status" value="1"/>
</dbReference>